<feature type="compositionally biased region" description="Polar residues" evidence="5">
    <location>
        <begin position="250"/>
        <end position="266"/>
    </location>
</feature>
<dbReference type="Proteomes" id="UP001066276">
    <property type="component" value="Chromosome 12"/>
</dbReference>
<feature type="region of interest" description="Disordered" evidence="5">
    <location>
        <begin position="161"/>
        <end position="204"/>
    </location>
</feature>
<dbReference type="GO" id="GO:0044782">
    <property type="term" value="P:cilium organization"/>
    <property type="evidence" value="ECO:0007669"/>
    <property type="project" value="TreeGrafter"/>
</dbReference>
<comment type="function">
    <text evidence="4">Microtubule inner protein (MIP) part of the dynein-decorated doublet microtubules (DMTs) in cilia axoneme. Acts as a regulator of cilium basal body docking and positioning in mono- and multiciliated cells. Regulates basal body docking and cilia formation in multiciliated lung cells. Regulates kinocilium positioning and stereocilia bundle morphogenesis in the inner ear.</text>
</comment>
<protein>
    <recommendedName>
        <fullName evidence="2">Protein Flattop</fullName>
    </recommendedName>
    <alternativeName>
        <fullName evidence="3">Cilia- and flagella-associated protein 126</fullName>
    </alternativeName>
</protein>
<dbReference type="GO" id="GO:0036064">
    <property type="term" value="C:ciliary basal body"/>
    <property type="evidence" value="ECO:0007669"/>
    <property type="project" value="TreeGrafter"/>
</dbReference>
<dbReference type="InterPro" id="IPR038797">
    <property type="entry name" value="Fltp"/>
</dbReference>
<name>A0AAV7KTV6_PLEWA</name>
<evidence type="ECO:0000256" key="1">
    <source>
        <dbReference type="ARBA" id="ARBA00009887"/>
    </source>
</evidence>
<dbReference type="PANTHER" id="PTHR34639:SF1">
    <property type="entry name" value="PROTEIN FLATTOP"/>
    <property type="match status" value="1"/>
</dbReference>
<dbReference type="EMBL" id="JANPWB010000016">
    <property type="protein sequence ID" value="KAJ1081439.1"/>
    <property type="molecule type" value="Genomic_DNA"/>
</dbReference>
<evidence type="ECO:0000256" key="4">
    <source>
        <dbReference type="ARBA" id="ARBA00045261"/>
    </source>
</evidence>
<feature type="compositionally biased region" description="Basic and acidic residues" evidence="5">
    <location>
        <begin position="268"/>
        <end position="283"/>
    </location>
</feature>
<evidence type="ECO:0000256" key="2">
    <source>
        <dbReference type="ARBA" id="ARBA00019181"/>
    </source>
</evidence>
<proteinExistence type="inferred from homology"/>
<organism evidence="6 7">
    <name type="scientific">Pleurodeles waltl</name>
    <name type="common">Iberian ribbed newt</name>
    <dbReference type="NCBI Taxonomy" id="8319"/>
    <lineage>
        <taxon>Eukaryota</taxon>
        <taxon>Metazoa</taxon>
        <taxon>Chordata</taxon>
        <taxon>Craniata</taxon>
        <taxon>Vertebrata</taxon>
        <taxon>Euteleostomi</taxon>
        <taxon>Amphibia</taxon>
        <taxon>Batrachia</taxon>
        <taxon>Caudata</taxon>
        <taxon>Salamandroidea</taxon>
        <taxon>Salamandridae</taxon>
        <taxon>Pleurodelinae</taxon>
        <taxon>Pleurodeles</taxon>
    </lineage>
</organism>
<dbReference type="Pfam" id="PF22611">
    <property type="entry name" value="CFAP126"/>
    <property type="match status" value="1"/>
</dbReference>
<gene>
    <name evidence="6" type="ORF">NDU88_001621</name>
</gene>
<dbReference type="AlphaFoldDB" id="A0AAV7KTV6"/>
<feature type="compositionally biased region" description="Basic and acidic residues" evidence="5">
    <location>
        <begin position="161"/>
        <end position="170"/>
    </location>
</feature>
<comment type="similarity">
    <text evidence="1">Belongs to the Flattop family.</text>
</comment>
<comment type="caution">
    <text evidence="6">The sequence shown here is derived from an EMBL/GenBank/DDBJ whole genome shotgun (WGS) entry which is preliminary data.</text>
</comment>
<dbReference type="PANTHER" id="PTHR34639">
    <property type="entry name" value="PROTEIN FLATTOP"/>
    <property type="match status" value="1"/>
</dbReference>
<sequence length="283" mass="31900">MALNFSANQYEGGFKSNKLQNWTLPKRHKERPSAHDGYTLFIANDRGHLVCESVKSKISPWGTYMGTWDMPQKIPPCKVSSASRSAHGANRLKEWIYNSTDLTSACNGLRPEIDGVEICQERCPKIPTAKEPLRSRRCASLSPEKGRCYAEPQPRKQNEVVCKKSMESRRASRAFSSMDKGTSEIPKRPSKMTPDPCRSAPPRMEGEICRTENQAPVEGPSRPMSPKKKWVLEAQFETAKMNPEACKTPTAQMEQVVQEPESQSLKSYKIDSCRKDKSKELCT</sequence>
<evidence type="ECO:0000256" key="3">
    <source>
        <dbReference type="ARBA" id="ARBA00033306"/>
    </source>
</evidence>
<keyword evidence="7" id="KW-1185">Reference proteome</keyword>
<accession>A0AAV7KTV6</accession>
<evidence type="ECO:0000256" key="5">
    <source>
        <dbReference type="SAM" id="MobiDB-lite"/>
    </source>
</evidence>
<evidence type="ECO:0000313" key="6">
    <source>
        <dbReference type="EMBL" id="KAJ1081439.1"/>
    </source>
</evidence>
<evidence type="ECO:0000313" key="7">
    <source>
        <dbReference type="Proteomes" id="UP001066276"/>
    </source>
</evidence>
<reference evidence="6" key="1">
    <citation type="journal article" date="2022" name="bioRxiv">
        <title>Sequencing and chromosome-scale assembly of the giantPleurodeles waltlgenome.</title>
        <authorList>
            <person name="Brown T."/>
            <person name="Elewa A."/>
            <person name="Iarovenko S."/>
            <person name="Subramanian E."/>
            <person name="Araus A.J."/>
            <person name="Petzold A."/>
            <person name="Susuki M."/>
            <person name="Suzuki K.-i.T."/>
            <person name="Hayashi T."/>
            <person name="Toyoda A."/>
            <person name="Oliveira C."/>
            <person name="Osipova E."/>
            <person name="Leigh N.D."/>
            <person name="Simon A."/>
            <person name="Yun M.H."/>
        </authorList>
    </citation>
    <scope>NUCLEOTIDE SEQUENCE</scope>
    <source>
        <strain evidence="6">20211129_DDA</strain>
        <tissue evidence="6">Liver</tissue>
    </source>
</reference>
<dbReference type="CDD" id="cd23705">
    <property type="entry name" value="Flattop"/>
    <property type="match status" value="1"/>
</dbReference>
<feature type="region of interest" description="Disordered" evidence="5">
    <location>
        <begin position="250"/>
        <end position="283"/>
    </location>
</feature>